<evidence type="ECO:0000256" key="7">
    <source>
        <dbReference type="ARBA" id="ARBA00022777"/>
    </source>
</evidence>
<dbReference type="Gene3D" id="1.10.287.130">
    <property type="match status" value="1"/>
</dbReference>
<keyword evidence="4" id="KW-0597">Phosphoprotein</keyword>
<keyword evidence="9" id="KW-0902">Two-component regulatory system</keyword>
<dbReference type="SUPFAM" id="SSF47384">
    <property type="entry name" value="Homodimeric domain of signal transducing histidine kinase"/>
    <property type="match status" value="1"/>
</dbReference>
<feature type="domain" description="HAMP" evidence="14">
    <location>
        <begin position="177"/>
        <end position="229"/>
    </location>
</feature>
<dbReference type="PROSITE" id="PS50109">
    <property type="entry name" value="HIS_KIN"/>
    <property type="match status" value="1"/>
</dbReference>
<dbReference type="CDD" id="cd00075">
    <property type="entry name" value="HATPase"/>
    <property type="match status" value="1"/>
</dbReference>
<evidence type="ECO:0000313" key="15">
    <source>
        <dbReference type="EMBL" id="QHN33646.1"/>
    </source>
</evidence>
<keyword evidence="7" id="KW-0418">Kinase</keyword>
<protein>
    <recommendedName>
        <fullName evidence="3">histidine kinase</fullName>
        <ecNumber evidence="3">2.7.13.3</ecNumber>
    </recommendedName>
</protein>
<keyword evidence="10 12" id="KW-0472">Membrane</keyword>
<comment type="catalytic activity">
    <reaction evidence="1">
        <text>ATP + protein L-histidine = ADP + protein N-phospho-L-histidine.</text>
        <dbReference type="EC" id="2.7.13.3"/>
    </reaction>
</comment>
<dbReference type="EMBL" id="CP045809">
    <property type="protein sequence ID" value="QHN33646.1"/>
    <property type="molecule type" value="Genomic_DNA"/>
</dbReference>
<dbReference type="EC" id="2.7.13.3" evidence="3"/>
<dbReference type="InterPro" id="IPR003660">
    <property type="entry name" value="HAMP_dom"/>
</dbReference>
<dbReference type="InterPro" id="IPR005467">
    <property type="entry name" value="His_kinase_dom"/>
</dbReference>
<dbReference type="InterPro" id="IPR036097">
    <property type="entry name" value="HisK_dim/P_sf"/>
</dbReference>
<dbReference type="SUPFAM" id="SSF158472">
    <property type="entry name" value="HAMP domain-like"/>
    <property type="match status" value="1"/>
</dbReference>
<feature type="domain" description="Histidine kinase" evidence="13">
    <location>
        <begin position="244"/>
        <end position="475"/>
    </location>
</feature>
<dbReference type="Pfam" id="PF00672">
    <property type="entry name" value="HAMP"/>
    <property type="match status" value="1"/>
</dbReference>
<evidence type="ECO:0000256" key="4">
    <source>
        <dbReference type="ARBA" id="ARBA00022553"/>
    </source>
</evidence>
<sequence>MVAALMVVTVVGFVIFGAISTLVLERLQEVRLDGQLDVIATDISGTSQPPPKSLPEADQAPSEFRLMYFDGDGRPMIRLGAPVGKSTYPHLPDMNTEAVRTRGPKPFTAPDEKSDVRWRVRTFVRTGAAAENSSETAAVAISMETVDGTVAWLRSIELIAGAILLLVMTMVAIVVVRIGLRPLTSIEIAATSIADGDLERRVSVDGHTEVTRLGEAFNTMLDRLADVMQQLAGSEQRMRTFIADASHDLRTPLTAIRGYAELYRHGPGDEATRREIVARIETAAQRMGRLVDDLVELAEYDERPALRTVDVDIAQLVRDTADEARSGAPTRDVTVTGAETPVIVRGDDRALRRVFGNLIGNALVHTNGSVRIVIAEPHRSPDERAALPARAVAGAAGSAEDGVNVYVIDDGPGIPPEKSAHVFERFYQADESRERGVGSGLGLSIVAAILTAHRGRVELLDTDRGATFRVTLPLG</sequence>
<feature type="transmembrane region" description="Helical" evidence="12">
    <location>
        <begin position="6"/>
        <end position="24"/>
    </location>
</feature>
<evidence type="ECO:0000259" key="13">
    <source>
        <dbReference type="PROSITE" id="PS50109"/>
    </source>
</evidence>
<keyword evidence="5" id="KW-0808">Transferase</keyword>
<dbReference type="Gene3D" id="3.30.565.10">
    <property type="entry name" value="Histidine kinase-like ATPase, C-terminal domain"/>
    <property type="match status" value="1"/>
</dbReference>
<dbReference type="PRINTS" id="PR00344">
    <property type="entry name" value="BCTRLSENSOR"/>
</dbReference>
<dbReference type="InterPro" id="IPR004358">
    <property type="entry name" value="Sig_transdc_His_kin-like_C"/>
</dbReference>
<name>A0ABX6ICJ2_9ACTN</name>
<dbReference type="SUPFAM" id="SSF55874">
    <property type="entry name" value="ATPase domain of HSP90 chaperone/DNA topoisomerase II/histidine kinase"/>
    <property type="match status" value="1"/>
</dbReference>
<keyword evidence="8 12" id="KW-1133">Transmembrane helix</keyword>
<evidence type="ECO:0000256" key="10">
    <source>
        <dbReference type="ARBA" id="ARBA00023136"/>
    </source>
</evidence>
<evidence type="ECO:0000256" key="8">
    <source>
        <dbReference type="ARBA" id="ARBA00022989"/>
    </source>
</evidence>
<dbReference type="SMART" id="SM00387">
    <property type="entry name" value="HATPase_c"/>
    <property type="match status" value="1"/>
</dbReference>
<evidence type="ECO:0000256" key="5">
    <source>
        <dbReference type="ARBA" id="ARBA00022679"/>
    </source>
</evidence>
<dbReference type="SMART" id="SM00304">
    <property type="entry name" value="HAMP"/>
    <property type="match status" value="1"/>
</dbReference>
<reference evidence="15" key="1">
    <citation type="journal article" date="2021" name="Nat. Microbiol.">
        <title>Cocultivation of an ultrasmall environmental parasitic bacterium with lytic ability against bacteria associated with wastewater foams.</title>
        <authorList>
            <person name="Batinovic S."/>
            <person name="Rose J.J.A."/>
            <person name="Ratcliffe J."/>
            <person name="Seviour R.J."/>
            <person name="Petrovski S."/>
        </authorList>
    </citation>
    <scope>NUCLEOTIDE SEQUENCE</scope>
    <source>
        <strain evidence="15">CON9</strain>
    </source>
</reference>
<dbReference type="SMART" id="SM00388">
    <property type="entry name" value="HisKA"/>
    <property type="match status" value="1"/>
</dbReference>
<keyword evidence="16" id="KW-1185">Reference proteome</keyword>
<dbReference type="RefSeq" id="WP_213245875.1">
    <property type="nucleotide sequence ID" value="NZ_CP045806.1"/>
</dbReference>
<evidence type="ECO:0000256" key="2">
    <source>
        <dbReference type="ARBA" id="ARBA00004236"/>
    </source>
</evidence>
<evidence type="ECO:0000256" key="11">
    <source>
        <dbReference type="SAM" id="MobiDB-lite"/>
    </source>
</evidence>
<dbReference type="Gene3D" id="6.10.340.10">
    <property type="match status" value="1"/>
</dbReference>
<feature type="transmembrane region" description="Helical" evidence="12">
    <location>
        <begin position="158"/>
        <end position="180"/>
    </location>
</feature>
<dbReference type="PROSITE" id="PS50885">
    <property type="entry name" value="HAMP"/>
    <property type="match status" value="1"/>
</dbReference>
<comment type="subcellular location">
    <subcellularLocation>
        <location evidence="2">Cell membrane</location>
    </subcellularLocation>
</comment>
<dbReference type="InterPro" id="IPR003661">
    <property type="entry name" value="HisK_dim/P_dom"/>
</dbReference>
<dbReference type="Pfam" id="PF02518">
    <property type="entry name" value="HATPase_c"/>
    <property type="match status" value="1"/>
</dbReference>
<evidence type="ECO:0000256" key="6">
    <source>
        <dbReference type="ARBA" id="ARBA00022692"/>
    </source>
</evidence>
<evidence type="ECO:0000313" key="16">
    <source>
        <dbReference type="Proteomes" id="UP001059836"/>
    </source>
</evidence>
<evidence type="ECO:0000256" key="3">
    <source>
        <dbReference type="ARBA" id="ARBA00012438"/>
    </source>
</evidence>
<dbReference type="Pfam" id="PF00512">
    <property type="entry name" value="HisKA"/>
    <property type="match status" value="1"/>
</dbReference>
<dbReference type="CDD" id="cd06225">
    <property type="entry name" value="HAMP"/>
    <property type="match status" value="1"/>
</dbReference>
<dbReference type="Proteomes" id="UP001059836">
    <property type="component" value="Chromosome"/>
</dbReference>
<evidence type="ECO:0000259" key="14">
    <source>
        <dbReference type="PROSITE" id="PS50885"/>
    </source>
</evidence>
<gene>
    <name evidence="15" type="ORF">GII31_00695</name>
</gene>
<dbReference type="CDD" id="cd00082">
    <property type="entry name" value="HisKA"/>
    <property type="match status" value="1"/>
</dbReference>
<dbReference type="PANTHER" id="PTHR45436:SF5">
    <property type="entry name" value="SENSOR HISTIDINE KINASE TRCS"/>
    <property type="match status" value="1"/>
</dbReference>
<accession>A0ABX6ICJ2</accession>
<dbReference type="InterPro" id="IPR003594">
    <property type="entry name" value="HATPase_dom"/>
</dbReference>
<keyword evidence="6 12" id="KW-0812">Transmembrane</keyword>
<proteinExistence type="predicted"/>
<evidence type="ECO:0000256" key="12">
    <source>
        <dbReference type="SAM" id="Phobius"/>
    </source>
</evidence>
<evidence type="ECO:0000256" key="9">
    <source>
        <dbReference type="ARBA" id="ARBA00023012"/>
    </source>
</evidence>
<dbReference type="PANTHER" id="PTHR45436">
    <property type="entry name" value="SENSOR HISTIDINE KINASE YKOH"/>
    <property type="match status" value="1"/>
</dbReference>
<dbReference type="InterPro" id="IPR036890">
    <property type="entry name" value="HATPase_C_sf"/>
</dbReference>
<evidence type="ECO:0000256" key="1">
    <source>
        <dbReference type="ARBA" id="ARBA00000085"/>
    </source>
</evidence>
<organism evidence="15 16">
    <name type="scientific">Gordonia pseudamarae</name>
    <dbReference type="NCBI Taxonomy" id="2831662"/>
    <lineage>
        <taxon>Bacteria</taxon>
        <taxon>Bacillati</taxon>
        <taxon>Actinomycetota</taxon>
        <taxon>Actinomycetes</taxon>
        <taxon>Mycobacteriales</taxon>
        <taxon>Gordoniaceae</taxon>
        <taxon>Gordonia</taxon>
    </lineage>
</organism>
<feature type="region of interest" description="Disordered" evidence="11">
    <location>
        <begin position="90"/>
        <end position="111"/>
    </location>
</feature>
<dbReference type="InterPro" id="IPR050428">
    <property type="entry name" value="TCS_sensor_his_kinase"/>
</dbReference>